<comment type="caution">
    <text evidence="1">The sequence shown here is derived from an EMBL/GenBank/DDBJ whole genome shotgun (WGS) entry which is preliminary data.</text>
</comment>
<dbReference type="RefSeq" id="WP_063873066.1">
    <property type="nucleotide sequence ID" value="NZ_CAWMRI010000166.1"/>
</dbReference>
<dbReference type="AlphaFoldDB" id="A0A166JB63"/>
<name>A0A166JB63_NODSP</name>
<proteinExistence type="predicted"/>
<evidence type="ECO:0008006" key="3">
    <source>
        <dbReference type="Google" id="ProtNLM"/>
    </source>
</evidence>
<organism evidence="1 2">
    <name type="scientific">Nodularia spumigena CENA596</name>
    <dbReference type="NCBI Taxonomy" id="1819295"/>
    <lineage>
        <taxon>Bacteria</taxon>
        <taxon>Bacillati</taxon>
        <taxon>Cyanobacteriota</taxon>
        <taxon>Cyanophyceae</taxon>
        <taxon>Nostocales</taxon>
        <taxon>Nodulariaceae</taxon>
        <taxon>Nodularia</taxon>
    </lineage>
</organism>
<dbReference type="Proteomes" id="UP000076555">
    <property type="component" value="Unassembled WGS sequence"/>
</dbReference>
<evidence type="ECO:0000313" key="1">
    <source>
        <dbReference type="EMBL" id="KZL49478.1"/>
    </source>
</evidence>
<gene>
    <name evidence="1" type="ORF">A2T98_12595</name>
</gene>
<sequence>MTLQELQKQVLKLPMSQRWLLVQTLLESIQQETQPVSKKGNLSRLRGIAKGTDISSNENIVADYVSYLTEKYQ</sequence>
<accession>A0A166JB63</accession>
<protein>
    <recommendedName>
        <fullName evidence="3">DUF2281 domain-containing protein</fullName>
    </recommendedName>
</protein>
<dbReference type="EMBL" id="LWAJ01000166">
    <property type="protein sequence ID" value="KZL49478.1"/>
    <property type="molecule type" value="Genomic_DNA"/>
</dbReference>
<dbReference type="OrthoDB" id="7063513at2"/>
<reference evidence="1 2" key="1">
    <citation type="submission" date="2016-04" db="EMBL/GenBank/DDBJ databases">
        <title>Draft Genome Assembly of the Bloom-forming Cyanobacterium Nodularia spumigena Strain CENA596 in Shrimp Production Ponds.</title>
        <authorList>
            <person name="Popin R.V."/>
            <person name="Rigonato J."/>
            <person name="Abreu V.A."/>
            <person name="Andreote A.P."/>
            <person name="Silveira S.B."/>
            <person name="Odebrecht C."/>
            <person name="Fiore M.F."/>
        </authorList>
    </citation>
    <scope>NUCLEOTIDE SEQUENCE [LARGE SCALE GENOMIC DNA]</scope>
    <source>
        <strain evidence="1 2">CENA596</strain>
    </source>
</reference>
<evidence type="ECO:0000313" key="2">
    <source>
        <dbReference type="Proteomes" id="UP000076555"/>
    </source>
</evidence>